<evidence type="ECO:0000313" key="1">
    <source>
        <dbReference type="EMBL" id="MDQ2586427.1"/>
    </source>
</evidence>
<organism evidence="1 2">
    <name type="scientific">Saccharothrix yanglingensis</name>
    <dbReference type="NCBI Taxonomy" id="659496"/>
    <lineage>
        <taxon>Bacteria</taxon>
        <taxon>Bacillati</taxon>
        <taxon>Actinomycetota</taxon>
        <taxon>Actinomycetes</taxon>
        <taxon>Pseudonocardiales</taxon>
        <taxon>Pseudonocardiaceae</taxon>
        <taxon>Saccharothrix</taxon>
    </lineage>
</organism>
<dbReference type="InterPro" id="IPR038056">
    <property type="entry name" value="YjbR-like_sf"/>
</dbReference>
<proteinExistence type="predicted"/>
<protein>
    <recommendedName>
        <fullName evidence="3">YjbR protein</fullName>
    </recommendedName>
</protein>
<comment type="caution">
    <text evidence="1">The sequence shown here is derived from an EMBL/GenBank/DDBJ whole genome shotgun (WGS) entry which is preliminary data.</text>
</comment>
<dbReference type="Gene3D" id="3.90.1150.30">
    <property type="match status" value="1"/>
</dbReference>
<sequence>MAITGEAVAEDEATARLRAACLALPEAVEERAWRGTRWRVRGRTFAHVLEVEDGDPPSYARAAGTDGPVCVLTFRAEGAELDALSHAGHPFFTPAWASNVVGVVLDGGVDWEEVVELVTESYCASAPKKLVDLVERP</sequence>
<keyword evidence="2" id="KW-1185">Reference proteome</keyword>
<dbReference type="InterPro" id="IPR058532">
    <property type="entry name" value="YjbR/MT2646/Rv2570-like"/>
</dbReference>
<dbReference type="SUPFAM" id="SSF142906">
    <property type="entry name" value="YjbR-like"/>
    <property type="match status" value="1"/>
</dbReference>
<dbReference type="RefSeq" id="WP_306747678.1">
    <property type="nucleotide sequence ID" value="NZ_NSDM01000009.1"/>
</dbReference>
<evidence type="ECO:0008006" key="3">
    <source>
        <dbReference type="Google" id="ProtNLM"/>
    </source>
</evidence>
<evidence type="ECO:0000313" key="2">
    <source>
        <dbReference type="Proteomes" id="UP001225605"/>
    </source>
</evidence>
<dbReference type="Pfam" id="PF04237">
    <property type="entry name" value="YjbR"/>
    <property type="match status" value="1"/>
</dbReference>
<name>A0ABU0X4B4_9PSEU</name>
<dbReference type="Proteomes" id="UP001225605">
    <property type="component" value="Unassembled WGS sequence"/>
</dbReference>
<reference evidence="1 2" key="1">
    <citation type="submission" date="2017-06" db="EMBL/GenBank/DDBJ databases">
        <title>Cultured bacterium strain Saccharothrix yanglingensis Hhs.015.</title>
        <authorList>
            <person name="Xia Y."/>
        </authorList>
    </citation>
    <scope>NUCLEOTIDE SEQUENCE [LARGE SCALE GENOMIC DNA]</scope>
    <source>
        <strain evidence="1 2">Hhs.015</strain>
    </source>
</reference>
<accession>A0ABU0X4B4</accession>
<dbReference type="EMBL" id="NSDM01000009">
    <property type="protein sequence ID" value="MDQ2586427.1"/>
    <property type="molecule type" value="Genomic_DNA"/>
</dbReference>
<gene>
    <name evidence="1" type="ORF">CKY47_21010</name>
</gene>